<keyword evidence="2" id="KW-1185">Reference proteome</keyword>
<organism evidence="1 2">
    <name type="scientific">Actinomadura decatromicini</name>
    <dbReference type="NCBI Taxonomy" id="2604572"/>
    <lineage>
        <taxon>Bacteria</taxon>
        <taxon>Bacillati</taxon>
        <taxon>Actinomycetota</taxon>
        <taxon>Actinomycetes</taxon>
        <taxon>Streptosporangiales</taxon>
        <taxon>Thermomonosporaceae</taxon>
        <taxon>Actinomadura</taxon>
    </lineage>
</organism>
<accession>A0A5D3FD26</accession>
<sequence length="65" mass="7019">MTGGTAPSELRKIDGVVFGYESDGFEVTSLNRENFSAEVLLSAPDRPALRAAQGRAVPAFRYTVE</sequence>
<evidence type="ECO:0000313" key="1">
    <source>
        <dbReference type="EMBL" id="TYK45878.1"/>
    </source>
</evidence>
<comment type="caution">
    <text evidence="1">The sequence shown here is derived from an EMBL/GenBank/DDBJ whole genome shotgun (WGS) entry which is preliminary data.</text>
</comment>
<name>A0A5D3FD26_9ACTN</name>
<gene>
    <name evidence="1" type="ORF">FXF68_27010</name>
</gene>
<dbReference type="AlphaFoldDB" id="A0A5D3FD26"/>
<dbReference type="EMBL" id="VSRQ01000006">
    <property type="protein sequence ID" value="TYK45878.1"/>
    <property type="molecule type" value="Genomic_DNA"/>
</dbReference>
<proteinExistence type="predicted"/>
<evidence type="ECO:0000313" key="2">
    <source>
        <dbReference type="Proteomes" id="UP000323505"/>
    </source>
</evidence>
<protein>
    <submittedName>
        <fullName evidence="1">Uncharacterized protein</fullName>
    </submittedName>
</protein>
<reference evidence="1 2" key="1">
    <citation type="submission" date="2019-08" db="EMBL/GenBank/DDBJ databases">
        <title>Actinomadura sp. nov. CYP1-5 isolated from mountain soil.</title>
        <authorList>
            <person name="Songsumanus A."/>
            <person name="Kuncharoen N."/>
            <person name="Kudo T."/>
            <person name="Yuki M."/>
            <person name="Igarashi Y."/>
            <person name="Tanasupawat S."/>
        </authorList>
    </citation>
    <scope>NUCLEOTIDE SEQUENCE [LARGE SCALE GENOMIC DNA]</scope>
    <source>
        <strain evidence="1 2">CYP1-5</strain>
    </source>
</reference>
<dbReference type="RefSeq" id="WP_148763967.1">
    <property type="nucleotide sequence ID" value="NZ_VSRQ01000006.1"/>
</dbReference>
<dbReference type="Proteomes" id="UP000323505">
    <property type="component" value="Unassembled WGS sequence"/>
</dbReference>